<dbReference type="InterPro" id="IPR018701">
    <property type="entry name" value="DUF2206_membrane"/>
</dbReference>
<dbReference type="RefSeq" id="WP_220209253.1">
    <property type="nucleotide sequence ID" value="NZ_BNJK01000002.1"/>
</dbReference>
<feature type="transmembrane region" description="Helical" evidence="1">
    <location>
        <begin position="422"/>
        <end position="439"/>
    </location>
</feature>
<feature type="transmembrane region" description="Helical" evidence="1">
    <location>
        <begin position="586"/>
        <end position="605"/>
    </location>
</feature>
<feature type="transmembrane region" description="Helical" evidence="1">
    <location>
        <begin position="137"/>
        <end position="157"/>
    </location>
</feature>
<proteinExistence type="predicted"/>
<feature type="transmembrane region" description="Helical" evidence="1">
    <location>
        <begin position="30"/>
        <end position="52"/>
    </location>
</feature>
<gene>
    <name evidence="2" type="ORF">KSF_085740</name>
</gene>
<keyword evidence="3" id="KW-1185">Reference proteome</keyword>
<sequence length="783" mass="87999">MSISKNALFALFGGCATLSLLFNAAHLHVWYIPICLACFTYLLLPGILLSLILRISALSFWEHLLFVVGLSIAFLEFGGLLINVLGPAFGVNDPLAFDTLLSGFALLTTLLLAVAWVRTPPDAIHIQLAIPSSTVQVLFLVPVFLPLLAAEGAILLNNGESNMLTLILLGTIACYSLLLVLLRHKIPLSLYPFTLFFIGMALLFTTSLRSWYISGHDIEREMYVFQLTNTHHFWNMAWYRDAYNACLSITILPTILTNLLPLQDMYVFKVIFQIIFAFAPVAVFFIINTYTKPVIAFLSAFFFLSFPTFFNDMPMLNRQEIGFLFFGLALYMMVKRNWKRQFYVRETVLVEELSLPMRRILFGICILGVVVSHYSTNFVDVILVTFVYVGNRLLSLSAVKRVLVRLVRKSRLPVQTTFANKAFLNLPLLILLVGGTYAWNSLYTQSSDHAGSVAAEVVSSLLLTSRNTRSSDLSYSIFFATKSDPKAQLQDYIQGIVQSARAGQGGTTSQFYSPALTGTYPVVPMQQEILAPTPLGELLESFHVPVFALQSSLRSLSATGMQLFVVLGLCVILFSKHKRLFDVQYMLLCVGAVFLLILEILLPALSVEYGLLRMFLQFLFLFSLPIVLSVQSLFFFLKDHQRILCTGIVAVLFFLNLTGVVSHLTGNYYPQLPLDNAGLYYDAYYVHTSDVLAITWLVHHNPNHDPVEADLSGTNKLLTYGGIEAFNEIFPQVIHKNAYVYQEISSRMVVSIDRDVLIYNSSKPFLDENKNLIYSNGRNNIYR</sequence>
<dbReference type="EMBL" id="BNJK01000002">
    <property type="protein sequence ID" value="GHO98526.1"/>
    <property type="molecule type" value="Genomic_DNA"/>
</dbReference>
<name>A0A8J3J0C4_9CHLR</name>
<feature type="transmembrane region" description="Helical" evidence="1">
    <location>
        <begin position="189"/>
        <end position="212"/>
    </location>
</feature>
<feature type="transmembrane region" description="Helical" evidence="1">
    <location>
        <begin position="64"/>
        <end position="89"/>
    </location>
</feature>
<feature type="transmembrane region" description="Helical" evidence="1">
    <location>
        <begin position="294"/>
        <end position="310"/>
    </location>
</feature>
<feature type="transmembrane region" description="Helical" evidence="1">
    <location>
        <begin position="95"/>
        <end position="117"/>
    </location>
</feature>
<keyword evidence="1" id="KW-0812">Transmembrane</keyword>
<feature type="transmembrane region" description="Helical" evidence="1">
    <location>
        <begin position="611"/>
        <end position="636"/>
    </location>
</feature>
<dbReference type="Pfam" id="PF09971">
    <property type="entry name" value="DUF2206"/>
    <property type="match status" value="1"/>
</dbReference>
<protein>
    <recommendedName>
        <fullName evidence="4">DUF2206 domain-containing protein</fullName>
    </recommendedName>
</protein>
<evidence type="ECO:0008006" key="4">
    <source>
        <dbReference type="Google" id="ProtNLM"/>
    </source>
</evidence>
<evidence type="ECO:0000313" key="3">
    <source>
        <dbReference type="Proteomes" id="UP000597444"/>
    </source>
</evidence>
<reference evidence="2" key="1">
    <citation type="submission" date="2020-10" db="EMBL/GenBank/DDBJ databases">
        <title>Taxonomic study of unclassified bacteria belonging to the class Ktedonobacteria.</title>
        <authorList>
            <person name="Yabe S."/>
            <person name="Wang C.M."/>
            <person name="Zheng Y."/>
            <person name="Sakai Y."/>
            <person name="Cavaletti L."/>
            <person name="Monciardini P."/>
            <person name="Donadio S."/>
        </authorList>
    </citation>
    <scope>NUCLEOTIDE SEQUENCE</scope>
    <source>
        <strain evidence="2">ID150040</strain>
    </source>
</reference>
<feature type="transmembrane region" description="Helical" evidence="1">
    <location>
        <begin position="355"/>
        <end position="375"/>
    </location>
</feature>
<organism evidence="2 3">
    <name type="scientific">Reticulibacter mediterranei</name>
    <dbReference type="NCBI Taxonomy" id="2778369"/>
    <lineage>
        <taxon>Bacteria</taxon>
        <taxon>Bacillati</taxon>
        <taxon>Chloroflexota</taxon>
        <taxon>Ktedonobacteria</taxon>
        <taxon>Ktedonobacterales</taxon>
        <taxon>Reticulibacteraceae</taxon>
        <taxon>Reticulibacter</taxon>
    </lineage>
</organism>
<feature type="transmembrane region" description="Helical" evidence="1">
    <location>
        <begin position="163"/>
        <end position="182"/>
    </location>
</feature>
<keyword evidence="1" id="KW-0472">Membrane</keyword>
<keyword evidence="1" id="KW-1133">Transmembrane helix</keyword>
<evidence type="ECO:0000256" key="1">
    <source>
        <dbReference type="SAM" id="Phobius"/>
    </source>
</evidence>
<feature type="transmembrane region" description="Helical" evidence="1">
    <location>
        <begin position="555"/>
        <end position="574"/>
    </location>
</feature>
<feature type="transmembrane region" description="Helical" evidence="1">
    <location>
        <begin position="316"/>
        <end position="334"/>
    </location>
</feature>
<feature type="transmembrane region" description="Helical" evidence="1">
    <location>
        <begin position="643"/>
        <end position="664"/>
    </location>
</feature>
<dbReference type="AlphaFoldDB" id="A0A8J3J0C4"/>
<accession>A0A8J3J0C4</accession>
<dbReference type="Proteomes" id="UP000597444">
    <property type="component" value="Unassembled WGS sequence"/>
</dbReference>
<evidence type="ECO:0000313" key="2">
    <source>
        <dbReference type="EMBL" id="GHO98526.1"/>
    </source>
</evidence>
<comment type="caution">
    <text evidence="2">The sequence shown here is derived from an EMBL/GenBank/DDBJ whole genome shotgun (WGS) entry which is preliminary data.</text>
</comment>
<feature type="transmembrane region" description="Helical" evidence="1">
    <location>
        <begin position="266"/>
        <end position="287"/>
    </location>
</feature>
<feature type="transmembrane region" description="Helical" evidence="1">
    <location>
        <begin position="381"/>
        <end position="402"/>
    </location>
</feature>
<feature type="transmembrane region" description="Helical" evidence="1">
    <location>
        <begin position="7"/>
        <end position="24"/>
    </location>
</feature>